<evidence type="ECO:0000256" key="2">
    <source>
        <dbReference type="ARBA" id="ARBA00022603"/>
    </source>
</evidence>
<dbReference type="Proteomes" id="UP000236723">
    <property type="component" value="Unassembled WGS sequence"/>
</dbReference>
<feature type="domain" description="Type II methyltransferase M.TaqI-like" evidence="7">
    <location>
        <begin position="648"/>
        <end position="927"/>
    </location>
</feature>
<keyword evidence="4" id="KW-0949">S-adenosyl-L-methionine</keyword>
<dbReference type="InterPro" id="IPR002052">
    <property type="entry name" value="DNA_methylase_N6_adenine_CS"/>
</dbReference>
<keyword evidence="2" id="KW-0489">Methyltransferase</keyword>
<comment type="catalytic activity">
    <reaction evidence="5">
        <text>a 2'-deoxyadenosine in DNA + S-adenosyl-L-methionine = an N(6)-methyl-2'-deoxyadenosine in DNA + S-adenosyl-L-homocysteine + H(+)</text>
        <dbReference type="Rhea" id="RHEA:15197"/>
        <dbReference type="Rhea" id="RHEA-COMP:12418"/>
        <dbReference type="Rhea" id="RHEA-COMP:12419"/>
        <dbReference type="ChEBI" id="CHEBI:15378"/>
        <dbReference type="ChEBI" id="CHEBI:57856"/>
        <dbReference type="ChEBI" id="CHEBI:59789"/>
        <dbReference type="ChEBI" id="CHEBI:90615"/>
        <dbReference type="ChEBI" id="CHEBI:90616"/>
        <dbReference type="EC" id="2.1.1.72"/>
    </reaction>
</comment>
<feature type="region of interest" description="Disordered" evidence="6">
    <location>
        <begin position="1337"/>
        <end position="1364"/>
    </location>
</feature>
<dbReference type="PANTHER" id="PTHR33841:SF1">
    <property type="entry name" value="DNA METHYLTRANSFERASE A"/>
    <property type="match status" value="1"/>
</dbReference>
<proteinExistence type="predicted"/>
<sequence>MPPRASTGRARRLAPTVAEQHAEWLGLLRPDGPFLALSVLTEALEQGLDVVPDEVRDEIRQAWGEVQPEPSLMLAGWYDRVLRTLLRMPFSHLVQGATVEALYGRARPDLVAYGPSPEGRAMRLFIFKHGWEEPLNEGQPSPLERAAALCRETGVPLALVTNGRLWILVHARPGEATSTATFDADLWLEEPVLLRAFATLLGAHRSLAPARRPDGTWSDGLTALLARSAEAHTRVTDTLGRQVRQAVELLVGELARLDRESGGALLREVEERDVYRGALIVLMRLVFLLYAEEQELLPAGELYRDSYGVAALYDQLTAERDGHGEEVGDRRSAAWFRLLALFRAVHGGSEHDDLRIPAYGGSLFRPDTFGWLADAAVTDRVVHQILDALLILRHKKGKAAAERLSYKGLDVEQIGHVYEGLLEFSCLKVKEPYVGLMGKHEPELPLRTLEEEYAKGREPFLAWLKERTGATAGQLGKALDTAPDVRRLAALHAACDNDEDLARRIAPFFGLLRSDLRGEPTVYPAGSVLFTQVGDRRATGTHYTPKSLAQEIVQHTLAPLCHRPGSAEGAEEPDWQVKPAAELLRLKVCDPAMGSGAFLVSAIRYLAERLVEAWERDGLPEDVRELLGPGNDREDLLLMAKRRVAASCIYGVDRDDMAVELAKLSLWIETLAKDKPFSFLDHALRCGDSLVGLIDEAQVWSFHLDPQRGTFRGAVFENVMDELHPMLTRAQELREEIEAFPADDIERVTDKERKLAEAERLTERLRLAADAVAAAALSTAGRPAEVLDERLLELADKVKAALTAERIKELTRDDRRSPLEEELRATLHTWLKGPRKEPIKPFHWALEFPEVMRRDGFDAVVGNPPFIGGTMIKGRAGEDVLVYLGQVVAGGNTAGGRADLCSYFLLRNILIAPQGYVSIIATNTISQGDSREVGLDQAVGRGWMIRRAEKSRPWPGTASLEVSLVWLGGRRDREKKVLDGRDVAGITSTLDPETRVSGTAHRLSVNAALSFEGCKPLGMGFILTPEQASEILEKGDSYNEVIFPYLNGEDLNSRPDCSASRWIIDFNDMSIEEARRYPAAFSIVEQKVRPERQRLRPDGSYVLRRPLPQRWWQYGDYRPALRRAIAGFDRVLVITQTSRTQMPAFVPTGQVYSNKVIVFPTDRAADLCIRASNIQYWWTVRNSSTMRADLVYTPSDCCDTLPLPPYTERMDSAGAWLHSHRKAVMGHHGLGLTAVYNQVHDASCDGVDISRMRNIHVELDKAIQEAYGLAEENDPKIREFEIGIASSSLPSWREIDLDHGFYETRQGVRFTISPQARDDVLDKLLALNQYRYRQELEQGLHGDRGRSRKGDRATKGRPNEPDAAASVRVDAAGFMDSTFDDGLFAPPDALF</sequence>
<protein>
    <recommendedName>
        <fullName evidence="1">site-specific DNA-methyltransferase (adenine-specific)</fullName>
        <ecNumber evidence="1">2.1.1.72</ecNumber>
    </recommendedName>
</protein>
<dbReference type="Gene3D" id="3.40.50.150">
    <property type="entry name" value="Vaccinia Virus protein VP39"/>
    <property type="match status" value="2"/>
</dbReference>
<dbReference type="PRINTS" id="PR00507">
    <property type="entry name" value="N12N6MTFRASE"/>
</dbReference>
<dbReference type="GO" id="GO:0006304">
    <property type="term" value="P:DNA modification"/>
    <property type="evidence" value="ECO:0007669"/>
    <property type="project" value="InterPro"/>
</dbReference>
<keyword evidence="3" id="KW-0808">Transferase</keyword>
<reference evidence="9" key="1">
    <citation type="submission" date="2016-10" db="EMBL/GenBank/DDBJ databases">
        <authorList>
            <person name="Varghese N."/>
            <person name="Submissions S."/>
        </authorList>
    </citation>
    <scope>NUCLEOTIDE SEQUENCE [LARGE SCALE GENOMIC DNA]</scope>
    <source>
        <strain evidence="9">DSM 43163</strain>
    </source>
</reference>
<evidence type="ECO:0000256" key="3">
    <source>
        <dbReference type="ARBA" id="ARBA00022679"/>
    </source>
</evidence>
<dbReference type="InterPro" id="IPR011639">
    <property type="entry name" value="MethylTrfase_TaqI-like_dom"/>
</dbReference>
<dbReference type="EC" id="2.1.1.72" evidence="1"/>
<dbReference type="GO" id="GO:0009007">
    <property type="term" value="F:site-specific DNA-methyltransferase (adenine-specific) activity"/>
    <property type="evidence" value="ECO:0007669"/>
    <property type="project" value="UniProtKB-EC"/>
</dbReference>
<evidence type="ECO:0000256" key="1">
    <source>
        <dbReference type="ARBA" id="ARBA00011900"/>
    </source>
</evidence>
<evidence type="ECO:0000259" key="7">
    <source>
        <dbReference type="Pfam" id="PF07669"/>
    </source>
</evidence>
<dbReference type="InterPro" id="IPR050953">
    <property type="entry name" value="N4_N6_ade-DNA_methylase"/>
</dbReference>
<accession>A0A1H5T6R2</accession>
<gene>
    <name evidence="8" type="ORF">SAMN04489712_101485</name>
</gene>
<dbReference type="EMBL" id="FNVO01000001">
    <property type="protein sequence ID" value="SEF57848.1"/>
    <property type="molecule type" value="Genomic_DNA"/>
</dbReference>
<feature type="compositionally biased region" description="Basic and acidic residues" evidence="6">
    <location>
        <begin position="1337"/>
        <end position="1360"/>
    </location>
</feature>
<evidence type="ECO:0000256" key="5">
    <source>
        <dbReference type="ARBA" id="ARBA00047942"/>
    </source>
</evidence>
<dbReference type="PROSITE" id="PS00092">
    <property type="entry name" value="N6_MTASE"/>
    <property type="match status" value="1"/>
</dbReference>
<dbReference type="PANTHER" id="PTHR33841">
    <property type="entry name" value="DNA METHYLTRANSFERASE YEEA-RELATED"/>
    <property type="match status" value="1"/>
</dbReference>
<evidence type="ECO:0000313" key="9">
    <source>
        <dbReference type="Proteomes" id="UP000236723"/>
    </source>
</evidence>
<evidence type="ECO:0000313" key="8">
    <source>
        <dbReference type="EMBL" id="SEF57848.1"/>
    </source>
</evidence>
<dbReference type="Pfam" id="PF07669">
    <property type="entry name" value="Eco57I"/>
    <property type="match status" value="1"/>
</dbReference>
<dbReference type="GO" id="GO:0003676">
    <property type="term" value="F:nucleic acid binding"/>
    <property type="evidence" value="ECO:0007669"/>
    <property type="project" value="InterPro"/>
</dbReference>
<dbReference type="GO" id="GO:0032259">
    <property type="term" value="P:methylation"/>
    <property type="evidence" value="ECO:0007669"/>
    <property type="project" value="UniProtKB-KW"/>
</dbReference>
<organism evidence="8 9">
    <name type="scientific">Thermomonospora echinospora</name>
    <dbReference type="NCBI Taxonomy" id="1992"/>
    <lineage>
        <taxon>Bacteria</taxon>
        <taxon>Bacillati</taxon>
        <taxon>Actinomycetota</taxon>
        <taxon>Actinomycetes</taxon>
        <taxon>Streptosporangiales</taxon>
        <taxon>Thermomonosporaceae</taxon>
        <taxon>Thermomonospora</taxon>
    </lineage>
</organism>
<name>A0A1H5T6R2_9ACTN</name>
<dbReference type="InterPro" id="IPR029063">
    <property type="entry name" value="SAM-dependent_MTases_sf"/>
</dbReference>
<keyword evidence="9" id="KW-1185">Reference proteome</keyword>
<dbReference type="SUPFAM" id="SSF53335">
    <property type="entry name" value="S-adenosyl-L-methionine-dependent methyltransferases"/>
    <property type="match status" value="1"/>
</dbReference>
<evidence type="ECO:0000256" key="6">
    <source>
        <dbReference type="SAM" id="MobiDB-lite"/>
    </source>
</evidence>
<evidence type="ECO:0000256" key="4">
    <source>
        <dbReference type="ARBA" id="ARBA00022691"/>
    </source>
</evidence>